<dbReference type="AlphaFoldDB" id="A0AAF0GQG7"/>
<organism evidence="2 3">
    <name type="scientific">Latilactobacillus sakei</name>
    <name type="common">Lactobacillus sakei</name>
    <dbReference type="NCBI Taxonomy" id="1599"/>
    <lineage>
        <taxon>Bacteria</taxon>
        <taxon>Bacillati</taxon>
        <taxon>Bacillota</taxon>
        <taxon>Bacilli</taxon>
        <taxon>Lactobacillales</taxon>
        <taxon>Lactobacillaceae</taxon>
        <taxon>Latilactobacillus</taxon>
    </lineage>
</organism>
<dbReference type="RefSeq" id="WP_280102908.1">
    <property type="nucleotide sequence ID" value="NZ_CP122959.1"/>
</dbReference>
<dbReference type="Gene3D" id="1.10.10.60">
    <property type="entry name" value="Homeodomain-like"/>
    <property type="match status" value="1"/>
</dbReference>
<dbReference type="EMBL" id="CP122959">
    <property type="protein sequence ID" value="WGI19236.1"/>
    <property type="molecule type" value="Genomic_DNA"/>
</dbReference>
<dbReference type="SUPFAM" id="SSF46689">
    <property type="entry name" value="Homeodomain-like"/>
    <property type="match status" value="1"/>
</dbReference>
<dbReference type="Proteomes" id="UP001179858">
    <property type="component" value="Chromosome"/>
</dbReference>
<evidence type="ECO:0000313" key="3">
    <source>
        <dbReference type="Proteomes" id="UP001179858"/>
    </source>
</evidence>
<dbReference type="InterPro" id="IPR009057">
    <property type="entry name" value="Homeodomain-like_sf"/>
</dbReference>
<gene>
    <name evidence="2" type="ORF">QBD03_00380</name>
</gene>
<protein>
    <submittedName>
        <fullName evidence="2">Mor transcription activator family protein</fullName>
    </submittedName>
</protein>
<evidence type="ECO:0000259" key="1">
    <source>
        <dbReference type="Pfam" id="PF08765"/>
    </source>
</evidence>
<dbReference type="InterPro" id="IPR014875">
    <property type="entry name" value="Mor_transcription_activator"/>
</dbReference>
<feature type="domain" description="Mor transcription activator" evidence="1">
    <location>
        <begin position="21"/>
        <end position="90"/>
    </location>
</feature>
<accession>A0AAF0GQG7</accession>
<name>A0AAF0GQG7_LATSK</name>
<dbReference type="Pfam" id="PF08765">
    <property type="entry name" value="Mor"/>
    <property type="match status" value="1"/>
</dbReference>
<sequence>MYKFEGEVLYVGVEKENLQDIYGQLVDLIGEEAMLKLFTVYRGQQLTLPMRMYAGDKVAKSVKKQFNGHNIAELMHKYDYSQRWISKAIGQRNN</sequence>
<reference evidence="2" key="1">
    <citation type="submission" date="2023-04" db="EMBL/GenBank/DDBJ databases">
        <title>Novel strain of Lactilactobacillus sakei and use thereof.</title>
        <authorList>
            <person name="Kim S.Y."/>
        </authorList>
    </citation>
    <scope>NUCLEOTIDE SEQUENCE</scope>
    <source>
        <strain evidence="2">HUP1</strain>
    </source>
</reference>
<evidence type="ECO:0000313" key="2">
    <source>
        <dbReference type="EMBL" id="WGI19236.1"/>
    </source>
</evidence>
<proteinExistence type="predicted"/>